<evidence type="ECO:0000313" key="2">
    <source>
        <dbReference type="Proteomes" id="UP000280547"/>
    </source>
</evidence>
<evidence type="ECO:0000313" key="1">
    <source>
        <dbReference type="EMBL" id="AYR03233.1"/>
    </source>
</evidence>
<dbReference type="GeneID" id="70080874"/>
<dbReference type="EMBL" id="MH976515">
    <property type="protein sequence ID" value="AYR03233.1"/>
    <property type="molecule type" value="Genomic_DNA"/>
</dbReference>
<keyword evidence="2" id="KW-1185">Reference proteome</keyword>
<sequence>MQNGQSQCYVAFPGHQFDVGSLRLAYDQLIGMGVPRTRKLTIESVPKVGDEKCDGIAFVEVVP</sequence>
<reference evidence="1 2" key="1">
    <citation type="submission" date="2018-09" db="EMBL/GenBank/DDBJ databases">
        <authorList>
            <person name="Amanuel B.M."/>
            <person name="Anspach C.J."/>
            <person name="Chiquito R.J."/>
            <person name="Gales J.M."/>
            <person name="Hall T."/>
            <person name="Hotaki K."/>
            <person name="Lozano B."/>
            <person name="Mugisha B."/>
            <person name="Fogarty M.P."/>
            <person name="Leadon S.A."/>
            <person name="Molloy S.D."/>
            <person name="Garlena R.A."/>
            <person name="Russell D.A."/>
            <person name="Pope W.H."/>
            <person name="Jacobs-Sera D."/>
            <person name="Hatfull G.F."/>
        </authorList>
    </citation>
    <scope>NUCLEOTIDE SEQUENCE [LARGE SCALE GENOMIC DNA]</scope>
</reference>
<proteinExistence type="predicted"/>
<accession>A0A3G3MA12</accession>
<gene>
    <name evidence="1" type="primary">89</name>
    <name evidence="1" type="ORF">SEA_OCTOBIEN14_89</name>
</gene>
<dbReference type="RefSeq" id="YP_010246334.1">
    <property type="nucleotide sequence ID" value="NC_060134.1"/>
</dbReference>
<organism evidence="1 2">
    <name type="scientific">Gordonia phage Octobien14</name>
    <dbReference type="NCBI Taxonomy" id="2483673"/>
    <lineage>
        <taxon>Viruses</taxon>
        <taxon>Duplodnaviria</taxon>
        <taxon>Heunggongvirae</taxon>
        <taxon>Uroviricota</taxon>
        <taxon>Caudoviricetes</taxon>
        <taxon>Deeyouvirinae</taxon>
        <taxon>Octobienvirus</taxon>
        <taxon>Octobienvirus octobien14</taxon>
    </lineage>
</organism>
<dbReference type="KEGG" id="vg:70080874"/>
<dbReference type="Proteomes" id="UP000280547">
    <property type="component" value="Segment"/>
</dbReference>
<name>A0A3G3MA12_9CAUD</name>
<protein>
    <submittedName>
        <fullName evidence="1">Uncharacterized protein</fullName>
    </submittedName>
</protein>